<evidence type="ECO:0000256" key="1">
    <source>
        <dbReference type="SAM" id="SignalP"/>
    </source>
</evidence>
<reference evidence="2 3" key="1">
    <citation type="journal article" date="2021" name="BMC Biol.">
        <title>Horizontally acquired antibacterial genes associated with adaptive radiation of ladybird beetles.</title>
        <authorList>
            <person name="Li H.S."/>
            <person name="Tang X.F."/>
            <person name="Huang Y.H."/>
            <person name="Xu Z.Y."/>
            <person name="Chen M.L."/>
            <person name="Du X.Y."/>
            <person name="Qiu B.Y."/>
            <person name="Chen P.T."/>
            <person name="Zhang W."/>
            <person name="Slipinski A."/>
            <person name="Escalona H.E."/>
            <person name="Waterhouse R.M."/>
            <person name="Zwick A."/>
            <person name="Pang H."/>
        </authorList>
    </citation>
    <scope>NUCLEOTIDE SEQUENCE [LARGE SCALE GENOMIC DNA]</scope>
    <source>
        <strain evidence="2">SYSU2018</strain>
    </source>
</reference>
<dbReference type="AlphaFoldDB" id="A0ABD2MYL6"/>
<proteinExistence type="predicted"/>
<evidence type="ECO:0000313" key="2">
    <source>
        <dbReference type="EMBL" id="KAL3271297.1"/>
    </source>
</evidence>
<protein>
    <submittedName>
        <fullName evidence="2">Uncharacterized protein</fullName>
    </submittedName>
</protein>
<sequence length="192" mass="21979">MSRTMYYILNLAIVSVLLQATSVSGIVVSSKPPKRLAIEIPQQHHKRWYPWEEPQKPCPKPSDEVDSIDDSKSWEYLKIKNSDKLREILESSNVYNHDDSSASSHEQGESAESLVVEIGNGDHDNSKQSSEIQDLYENEKKCLELLWIILLLGNEDVLGYERQRGLAKNKKVSERCLKSLIDFITQIFGFKL</sequence>
<dbReference type="EMBL" id="JABFTP020000042">
    <property type="protein sequence ID" value="KAL3271297.1"/>
    <property type="molecule type" value="Genomic_DNA"/>
</dbReference>
<gene>
    <name evidence="2" type="ORF">HHI36_021786</name>
</gene>
<name>A0ABD2MYL6_9CUCU</name>
<accession>A0ABD2MYL6</accession>
<feature type="chain" id="PRO_5044881760" evidence="1">
    <location>
        <begin position="26"/>
        <end position="192"/>
    </location>
</feature>
<organism evidence="2 3">
    <name type="scientific">Cryptolaemus montrouzieri</name>
    <dbReference type="NCBI Taxonomy" id="559131"/>
    <lineage>
        <taxon>Eukaryota</taxon>
        <taxon>Metazoa</taxon>
        <taxon>Ecdysozoa</taxon>
        <taxon>Arthropoda</taxon>
        <taxon>Hexapoda</taxon>
        <taxon>Insecta</taxon>
        <taxon>Pterygota</taxon>
        <taxon>Neoptera</taxon>
        <taxon>Endopterygota</taxon>
        <taxon>Coleoptera</taxon>
        <taxon>Polyphaga</taxon>
        <taxon>Cucujiformia</taxon>
        <taxon>Coccinelloidea</taxon>
        <taxon>Coccinellidae</taxon>
        <taxon>Scymninae</taxon>
        <taxon>Scymnini</taxon>
        <taxon>Cryptolaemus</taxon>
    </lineage>
</organism>
<feature type="signal peptide" evidence="1">
    <location>
        <begin position="1"/>
        <end position="25"/>
    </location>
</feature>
<keyword evidence="1" id="KW-0732">Signal</keyword>
<comment type="caution">
    <text evidence="2">The sequence shown here is derived from an EMBL/GenBank/DDBJ whole genome shotgun (WGS) entry which is preliminary data.</text>
</comment>
<dbReference type="Proteomes" id="UP001516400">
    <property type="component" value="Unassembled WGS sequence"/>
</dbReference>
<evidence type="ECO:0000313" key="3">
    <source>
        <dbReference type="Proteomes" id="UP001516400"/>
    </source>
</evidence>
<keyword evidence="3" id="KW-1185">Reference proteome</keyword>